<dbReference type="AlphaFoldDB" id="A0AAW2X3C5"/>
<reference evidence="2" key="2">
    <citation type="journal article" date="2024" name="Plant">
        <title>Genomic evolution and insights into agronomic trait innovations of Sesamum species.</title>
        <authorList>
            <person name="Miao H."/>
            <person name="Wang L."/>
            <person name="Qu L."/>
            <person name="Liu H."/>
            <person name="Sun Y."/>
            <person name="Le M."/>
            <person name="Wang Q."/>
            <person name="Wei S."/>
            <person name="Zheng Y."/>
            <person name="Lin W."/>
            <person name="Duan Y."/>
            <person name="Cao H."/>
            <person name="Xiong S."/>
            <person name="Wang X."/>
            <person name="Wei L."/>
            <person name="Li C."/>
            <person name="Ma Q."/>
            <person name="Ju M."/>
            <person name="Zhao R."/>
            <person name="Li G."/>
            <person name="Mu C."/>
            <person name="Tian Q."/>
            <person name="Mei H."/>
            <person name="Zhang T."/>
            <person name="Gao T."/>
            <person name="Zhang H."/>
        </authorList>
    </citation>
    <scope>NUCLEOTIDE SEQUENCE</scope>
    <source>
        <strain evidence="2">KEN1</strain>
    </source>
</reference>
<evidence type="ECO:0000313" key="2">
    <source>
        <dbReference type="EMBL" id="KAL0448624.1"/>
    </source>
</evidence>
<comment type="caution">
    <text evidence="2">The sequence shown here is derived from an EMBL/GenBank/DDBJ whole genome shotgun (WGS) entry which is preliminary data.</text>
</comment>
<organism evidence="2">
    <name type="scientific">Sesamum latifolium</name>
    <dbReference type="NCBI Taxonomy" id="2727402"/>
    <lineage>
        <taxon>Eukaryota</taxon>
        <taxon>Viridiplantae</taxon>
        <taxon>Streptophyta</taxon>
        <taxon>Embryophyta</taxon>
        <taxon>Tracheophyta</taxon>
        <taxon>Spermatophyta</taxon>
        <taxon>Magnoliopsida</taxon>
        <taxon>eudicotyledons</taxon>
        <taxon>Gunneridae</taxon>
        <taxon>Pentapetalae</taxon>
        <taxon>asterids</taxon>
        <taxon>lamiids</taxon>
        <taxon>Lamiales</taxon>
        <taxon>Pedaliaceae</taxon>
        <taxon>Sesamum</taxon>
    </lineage>
</organism>
<name>A0AAW2X3C5_9LAMI</name>
<sequence>MSNKLELVSLARKFELKFDEPAKNRLELKMGVLKLKLKLEILAELGSFAPLEEGQSGALELGRAEDSSKKLGTPELNMINITLQFTSQGLFQRRGGGGAARRGRPASLGTRWGQRKWS</sequence>
<proteinExistence type="predicted"/>
<protein>
    <submittedName>
        <fullName evidence="2">Uncharacterized protein</fullName>
    </submittedName>
</protein>
<feature type="region of interest" description="Disordered" evidence="1">
    <location>
        <begin position="92"/>
        <end position="118"/>
    </location>
</feature>
<gene>
    <name evidence="2" type="ORF">Slati_1418800</name>
</gene>
<accession>A0AAW2X3C5</accession>
<dbReference type="EMBL" id="JACGWN010000005">
    <property type="protein sequence ID" value="KAL0448624.1"/>
    <property type="molecule type" value="Genomic_DNA"/>
</dbReference>
<reference evidence="2" key="1">
    <citation type="submission" date="2020-06" db="EMBL/GenBank/DDBJ databases">
        <authorList>
            <person name="Li T."/>
            <person name="Hu X."/>
            <person name="Zhang T."/>
            <person name="Song X."/>
            <person name="Zhang H."/>
            <person name="Dai N."/>
            <person name="Sheng W."/>
            <person name="Hou X."/>
            <person name="Wei L."/>
        </authorList>
    </citation>
    <scope>NUCLEOTIDE SEQUENCE</scope>
    <source>
        <strain evidence="2">KEN1</strain>
        <tissue evidence="2">Leaf</tissue>
    </source>
</reference>
<evidence type="ECO:0000256" key="1">
    <source>
        <dbReference type="SAM" id="MobiDB-lite"/>
    </source>
</evidence>